<comment type="caution">
    <text evidence="2">The sequence shown here is derived from an EMBL/GenBank/DDBJ whole genome shotgun (WGS) entry which is preliminary data.</text>
</comment>
<protein>
    <recommendedName>
        <fullName evidence="4">MFS transporter</fullName>
    </recommendedName>
</protein>
<feature type="non-terminal residue" evidence="2">
    <location>
        <position position="1"/>
    </location>
</feature>
<dbReference type="Proteomes" id="UP001589627">
    <property type="component" value="Unassembled WGS sequence"/>
</dbReference>
<dbReference type="EMBL" id="JBHLZP010000003">
    <property type="protein sequence ID" value="MFB9830852.1"/>
    <property type="molecule type" value="Genomic_DNA"/>
</dbReference>
<evidence type="ECO:0000313" key="2">
    <source>
        <dbReference type="EMBL" id="MFB9830852.1"/>
    </source>
</evidence>
<keyword evidence="3" id="KW-1185">Reference proteome</keyword>
<proteinExistence type="predicted"/>
<reference evidence="2 3" key="1">
    <citation type="submission" date="2024-09" db="EMBL/GenBank/DDBJ databases">
        <authorList>
            <person name="Sun Q."/>
            <person name="Mori K."/>
        </authorList>
    </citation>
    <scope>NUCLEOTIDE SEQUENCE [LARGE SCALE GENOMIC DNA]</scope>
    <source>
        <strain evidence="2 3">TBRC 0563</strain>
    </source>
</reference>
<gene>
    <name evidence="2" type="ORF">ACFFNX_01430</name>
</gene>
<name>A0ABV5Y9U1_9ACTN</name>
<accession>A0ABV5Y9U1</accession>
<evidence type="ECO:0008006" key="4">
    <source>
        <dbReference type="Google" id="ProtNLM"/>
    </source>
</evidence>
<evidence type="ECO:0000313" key="3">
    <source>
        <dbReference type="Proteomes" id="UP001589627"/>
    </source>
</evidence>
<feature type="transmembrane region" description="Helical" evidence="1">
    <location>
        <begin position="28"/>
        <end position="48"/>
    </location>
</feature>
<keyword evidence="1" id="KW-0812">Transmembrane</keyword>
<keyword evidence="1" id="KW-0472">Membrane</keyword>
<organism evidence="2 3">
    <name type="scientific">Actinoallomurus acaciae</name>
    <dbReference type="NCBI Taxonomy" id="502577"/>
    <lineage>
        <taxon>Bacteria</taxon>
        <taxon>Bacillati</taxon>
        <taxon>Actinomycetota</taxon>
        <taxon>Actinomycetes</taxon>
        <taxon>Streptosporangiales</taxon>
        <taxon>Thermomonosporaceae</taxon>
        <taxon>Actinoallomurus</taxon>
    </lineage>
</organism>
<keyword evidence="1" id="KW-1133">Transmembrane helix</keyword>
<sequence>EVAAALPGRLGAEVTGAARHAFVDGMHAAVFCSAGLAALTGLAALFALRGVPKVIPEHVEEADPRPGAPTATW</sequence>
<evidence type="ECO:0000256" key="1">
    <source>
        <dbReference type="SAM" id="Phobius"/>
    </source>
</evidence>